<reference evidence="7 8" key="1">
    <citation type="submission" date="2016-11" db="EMBL/GenBank/DDBJ databases">
        <authorList>
            <person name="Jaros S."/>
            <person name="Januszkiewicz K."/>
            <person name="Wedrychowicz H."/>
        </authorList>
    </citation>
    <scope>NUCLEOTIDE SEQUENCE [LARGE SCALE GENOMIC DNA]</scope>
    <source>
        <strain evidence="7 8">DSM 17459</strain>
    </source>
</reference>
<dbReference type="EMBL" id="FQVI01000005">
    <property type="protein sequence ID" value="SHE75379.1"/>
    <property type="molecule type" value="Genomic_DNA"/>
</dbReference>
<evidence type="ECO:0000259" key="6">
    <source>
        <dbReference type="Pfam" id="PF12698"/>
    </source>
</evidence>
<keyword evidence="8" id="KW-1185">Reference proteome</keyword>
<name>A0A1M4W2E1_9CLOT</name>
<dbReference type="GO" id="GO:0016020">
    <property type="term" value="C:membrane"/>
    <property type="evidence" value="ECO:0007669"/>
    <property type="project" value="UniProtKB-SubCell"/>
</dbReference>
<evidence type="ECO:0000313" key="7">
    <source>
        <dbReference type="EMBL" id="SHE75379.1"/>
    </source>
</evidence>
<feature type="transmembrane region" description="Helical" evidence="5">
    <location>
        <begin position="238"/>
        <end position="263"/>
    </location>
</feature>
<evidence type="ECO:0000256" key="1">
    <source>
        <dbReference type="ARBA" id="ARBA00004141"/>
    </source>
</evidence>
<comment type="subcellular location">
    <subcellularLocation>
        <location evidence="1">Membrane</location>
        <topology evidence="1">Multi-pass membrane protein</topology>
    </subcellularLocation>
</comment>
<keyword evidence="3 5" id="KW-1133">Transmembrane helix</keyword>
<feature type="domain" description="ABC-2 type transporter transmembrane" evidence="6">
    <location>
        <begin position="61"/>
        <end position="394"/>
    </location>
</feature>
<keyword evidence="4 5" id="KW-0472">Membrane</keyword>
<dbReference type="AlphaFoldDB" id="A0A1M4W2E1"/>
<keyword evidence="2 5" id="KW-0812">Transmembrane</keyword>
<protein>
    <submittedName>
        <fullName evidence="7">ABC-2 family transporter protein</fullName>
    </submittedName>
</protein>
<dbReference type="PANTHER" id="PTHR37305">
    <property type="entry name" value="INTEGRAL MEMBRANE PROTEIN-RELATED"/>
    <property type="match status" value="1"/>
</dbReference>
<sequence>MSLWKAELKRVLKTRCVRILLPVALFLSVLMAYFPVSFVTYTYLDDKGQEVTITGLDAIQMKKENRKDFSGVITPELLSKALFQYQETEKAYGDINDPDFSLDIYNQNIYPLGPLIMRMREVYVDPKTGAAREASELSSEDAMGFYEQCPVHLKELMKMEQTDYPSAQQIADTLFEKVTFPYEYYPGYDSNALEYVGLCIFLLILICTFIASTVFTADYQTGADDIIRCTRYGKLHLAAVKISSALLIFTVTFAVCIGVFTLISNTAFGWECRNTSLQIIESSVCLTALNLGQVQNLVILAGFLTLLSTVSFTLFLSSKCRSNTTAIGLSIVFLVAPSFLYMFFGGEVTKWIRCLLPSGGTGMSNSFFYTLISFEFLHLGDASFLPGQIMLIAAAIEVPLFLLLTVISYCRHISK</sequence>
<feature type="transmembrane region" description="Helical" evidence="5">
    <location>
        <begin position="297"/>
        <end position="317"/>
    </location>
</feature>
<gene>
    <name evidence="7" type="ORF">SAMN02745158_01455</name>
</gene>
<evidence type="ECO:0000256" key="3">
    <source>
        <dbReference type="ARBA" id="ARBA00022989"/>
    </source>
</evidence>
<feature type="transmembrane region" description="Helical" evidence="5">
    <location>
        <begin position="389"/>
        <end position="410"/>
    </location>
</feature>
<dbReference type="GO" id="GO:0140359">
    <property type="term" value="F:ABC-type transporter activity"/>
    <property type="evidence" value="ECO:0007669"/>
    <property type="project" value="InterPro"/>
</dbReference>
<evidence type="ECO:0000313" key="8">
    <source>
        <dbReference type="Proteomes" id="UP000184245"/>
    </source>
</evidence>
<feature type="transmembrane region" description="Helical" evidence="5">
    <location>
        <begin position="20"/>
        <end position="44"/>
    </location>
</feature>
<accession>A0A1M4W2E1</accession>
<evidence type="ECO:0000256" key="4">
    <source>
        <dbReference type="ARBA" id="ARBA00023136"/>
    </source>
</evidence>
<proteinExistence type="predicted"/>
<dbReference type="STRING" id="1122155.SAMN02745158_01455"/>
<evidence type="ECO:0000256" key="2">
    <source>
        <dbReference type="ARBA" id="ARBA00022692"/>
    </source>
</evidence>
<evidence type="ECO:0000256" key="5">
    <source>
        <dbReference type="SAM" id="Phobius"/>
    </source>
</evidence>
<feature type="transmembrane region" description="Helical" evidence="5">
    <location>
        <begin position="195"/>
        <end position="217"/>
    </location>
</feature>
<dbReference type="InterPro" id="IPR013525">
    <property type="entry name" value="ABC2_TM"/>
</dbReference>
<organism evidence="7 8">
    <name type="scientific">Lactonifactor longoviformis DSM 17459</name>
    <dbReference type="NCBI Taxonomy" id="1122155"/>
    <lineage>
        <taxon>Bacteria</taxon>
        <taxon>Bacillati</taxon>
        <taxon>Bacillota</taxon>
        <taxon>Clostridia</taxon>
        <taxon>Eubacteriales</taxon>
        <taxon>Clostridiaceae</taxon>
        <taxon>Lactonifactor</taxon>
    </lineage>
</organism>
<feature type="transmembrane region" description="Helical" evidence="5">
    <location>
        <begin position="324"/>
        <end position="344"/>
    </location>
</feature>
<dbReference type="OrthoDB" id="1700423at2"/>
<dbReference type="Pfam" id="PF12698">
    <property type="entry name" value="ABC2_membrane_3"/>
    <property type="match status" value="1"/>
</dbReference>
<dbReference type="RefSeq" id="WP_072850398.1">
    <property type="nucleotide sequence ID" value="NZ_FQVI01000005.1"/>
</dbReference>
<dbReference type="Proteomes" id="UP000184245">
    <property type="component" value="Unassembled WGS sequence"/>
</dbReference>
<dbReference type="PANTHER" id="PTHR37305:SF1">
    <property type="entry name" value="MEMBRANE PROTEIN"/>
    <property type="match status" value="1"/>
</dbReference>